<feature type="region of interest" description="Disordered" evidence="1">
    <location>
        <begin position="578"/>
        <end position="611"/>
    </location>
</feature>
<name>A0A250XQX8_9CHLO</name>
<dbReference type="Proteomes" id="UP000232323">
    <property type="component" value="Unassembled WGS sequence"/>
</dbReference>
<feature type="compositionally biased region" description="Polar residues" evidence="1">
    <location>
        <begin position="466"/>
        <end position="479"/>
    </location>
</feature>
<feature type="compositionally biased region" description="Basic and acidic residues" evidence="1">
    <location>
        <begin position="601"/>
        <end position="611"/>
    </location>
</feature>
<evidence type="ECO:0000256" key="1">
    <source>
        <dbReference type="SAM" id="MobiDB-lite"/>
    </source>
</evidence>
<feature type="compositionally biased region" description="Polar residues" evidence="1">
    <location>
        <begin position="260"/>
        <end position="276"/>
    </location>
</feature>
<evidence type="ECO:0000313" key="3">
    <source>
        <dbReference type="Proteomes" id="UP000232323"/>
    </source>
</evidence>
<feature type="compositionally biased region" description="Polar residues" evidence="1">
    <location>
        <begin position="411"/>
        <end position="421"/>
    </location>
</feature>
<dbReference type="AlphaFoldDB" id="A0A250XQX8"/>
<feature type="region of interest" description="Disordered" evidence="1">
    <location>
        <begin position="466"/>
        <end position="490"/>
    </location>
</feature>
<feature type="region of interest" description="Disordered" evidence="1">
    <location>
        <begin position="250"/>
        <end position="277"/>
    </location>
</feature>
<gene>
    <name evidence="2" type="ORF">CEUSTIGMA_g12884.t1</name>
</gene>
<feature type="region of interest" description="Disordered" evidence="1">
    <location>
        <begin position="377"/>
        <end position="421"/>
    </location>
</feature>
<keyword evidence="3" id="KW-1185">Reference proteome</keyword>
<feature type="region of interest" description="Disordered" evidence="1">
    <location>
        <begin position="1"/>
        <end position="47"/>
    </location>
</feature>
<organism evidence="2 3">
    <name type="scientific">Chlamydomonas eustigma</name>
    <dbReference type="NCBI Taxonomy" id="1157962"/>
    <lineage>
        <taxon>Eukaryota</taxon>
        <taxon>Viridiplantae</taxon>
        <taxon>Chlorophyta</taxon>
        <taxon>core chlorophytes</taxon>
        <taxon>Chlorophyceae</taxon>
        <taxon>CS clade</taxon>
        <taxon>Chlamydomonadales</taxon>
        <taxon>Chlamydomonadaceae</taxon>
        <taxon>Chlamydomonas</taxon>
    </lineage>
</organism>
<protein>
    <submittedName>
        <fullName evidence="2">Uncharacterized protein</fullName>
    </submittedName>
</protein>
<proteinExistence type="predicted"/>
<accession>A0A250XQX8</accession>
<sequence>MVSIRNEENSASSARWDTSVWERPLTPSGRLRSGQRPDKRQSASKKECADTFFTDISLWHVGSTADNNPGAASLVLAEEVTEPFESTDMIRTARTQNTFTIQYMGMAKGELGVLSKREMIPVKAPTPPTVIASRSRPSTAPTNSSMNKHPYKSIARGSNSKLADQADEASKKQVEGAADQADEASKKQVEGAADQADEASKKQVEGAADQADEASKKQVEGAADIVGFADDVTGRMRVPTNLFSSQGLKALGKHRHKEGTTGQTGRPNEKSSQGAQNPVMARLQTQQQCYAQSMSQGGGMRTPPTDTAPCYFHNGLPYPSRPRPVSAPLSFPAWRITAGGFSGWKLSRYAPSRIRQPEPSLLTAGSAFDQAHPAIKTAQVPIVSDSRPTSPDAPKRSRSPPLRTDQHRSRSPSIASQTASAKHTLFQISSNDSNRELSVSLDPTQSFPATAMETVPETQSMVSVVNTTSGSQGGSQVEANQAGGWKPSESLPGRGVDDPPEQLNMPISIEQTTHLSSATSNPVIMGQRHDSSIPISSDLSKEQVVGAVQLPLEMPSMSSTVSYGSRLKAFDSSILAHQHQHQLSSPTGPTRFKTRSLVSHSDQDQRAHHDVQQPSNRLLGVMNSNTLLRGSVVKLSIRP</sequence>
<feature type="compositionally biased region" description="Basic and acidic residues" evidence="1">
    <location>
        <begin position="35"/>
        <end position="47"/>
    </location>
</feature>
<feature type="compositionally biased region" description="Polar residues" evidence="1">
    <location>
        <begin position="135"/>
        <end position="147"/>
    </location>
</feature>
<evidence type="ECO:0000313" key="2">
    <source>
        <dbReference type="EMBL" id="GAX85468.1"/>
    </source>
</evidence>
<comment type="caution">
    <text evidence="2">The sequence shown here is derived from an EMBL/GenBank/DDBJ whole genome shotgun (WGS) entry which is preliminary data.</text>
</comment>
<reference evidence="2 3" key="1">
    <citation type="submission" date="2017-08" db="EMBL/GenBank/DDBJ databases">
        <title>Acidophilic green algal genome provides insights into adaptation to an acidic environment.</title>
        <authorList>
            <person name="Hirooka S."/>
            <person name="Hirose Y."/>
            <person name="Kanesaki Y."/>
            <person name="Higuchi S."/>
            <person name="Fujiwara T."/>
            <person name="Onuma R."/>
            <person name="Era A."/>
            <person name="Ohbayashi R."/>
            <person name="Uzuka A."/>
            <person name="Nozaki H."/>
            <person name="Yoshikawa H."/>
            <person name="Miyagishima S.Y."/>
        </authorList>
    </citation>
    <scope>NUCLEOTIDE SEQUENCE [LARGE SCALE GENOMIC DNA]</scope>
    <source>
        <strain evidence="2 3">NIES-2499</strain>
    </source>
</reference>
<feature type="region of interest" description="Disordered" evidence="1">
    <location>
        <begin position="125"/>
        <end position="219"/>
    </location>
</feature>
<dbReference type="EMBL" id="BEGY01000170">
    <property type="protein sequence ID" value="GAX85468.1"/>
    <property type="molecule type" value="Genomic_DNA"/>
</dbReference>